<dbReference type="AlphaFoldDB" id="A0AAN1T1V9"/>
<evidence type="ECO:0000313" key="3">
    <source>
        <dbReference type="Proteomes" id="UP001319121"/>
    </source>
</evidence>
<keyword evidence="1" id="KW-0812">Transmembrane</keyword>
<protein>
    <submittedName>
        <fullName evidence="2">Uncharacterized protein</fullName>
    </submittedName>
</protein>
<keyword evidence="1" id="KW-0472">Membrane</keyword>
<dbReference type="EMBL" id="AP019536">
    <property type="protein sequence ID" value="BBJ00125.1"/>
    <property type="molecule type" value="Genomic_DNA"/>
</dbReference>
<dbReference type="Proteomes" id="UP001319121">
    <property type="component" value="Chromosome"/>
</dbReference>
<feature type="transmembrane region" description="Helical" evidence="1">
    <location>
        <begin position="12"/>
        <end position="34"/>
    </location>
</feature>
<organism evidence="2 3">
    <name type="scientific">Ferrigenium kumadai</name>
    <dbReference type="NCBI Taxonomy" id="1682490"/>
    <lineage>
        <taxon>Bacteria</taxon>
        <taxon>Pseudomonadati</taxon>
        <taxon>Pseudomonadota</taxon>
        <taxon>Betaproteobacteria</taxon>
        <taxon>Nitrosomonadales</taxon>
        <taxon>Gallionellaceae</taxon>
        <taxon>Ferrigenium</taxon>
    </lineage>
</organism>
<feature type="transmembrane region" description="Helical" evidence="1">
    <location>
        <begin position="69"/>
        <end position="88"/>
    </location>
</feature>
<dbReference type="KEGG" id="fku:FGKAn22_18170"/>
<keyword evidence="1" id="KW-1133">Transmembrane helix</keyword>
<gene>
    <name evidence="2" type="ORF">FGKAn22_18170</name>
</gene>
<feature type="transmembrane region" description="Helical" evidence="1">
    <location>
        <begin position="95"/>
        <end position="116"/>
    </location>
</feature>
<dbReference type="RefSeq" id="WP_212785375.1">
    <property type="nucleotide sequence ID" value="NZ_AP019536.1"/>
</dbReference>
<keyword evidence="3" id="KW-1185">Reference proteome</keyword>
<reference evidence="2 3" key="1">
    <citation type="submission" date="2019-03" db="EMBL/GenBank/DDBJ databases">
        <title>Complete genome sequence of Ferrigenium kumadai strain An22, a microaerophilic iron-oxidizing bacterium isolated from a paddy field soil.</title>
        <authorList>
            <person name="Watanabe T."/>
            <person name="Asakawa S."/>
        </authorList>
    </citation>
    <scope>NUCLEOTIDE SEQUENCE [LARGE SCALE GENOMIC DNA]</scope>
    <source>
        <strain evidence="2 3">An22</strain>
    </source>
</reference>
<name>A0AAN1T1V9_9PROT</name>
<evidence type="ECO:0000313" key="2">
    <source>
        <dbReference type="EMBL" id="BBJ00125.1"/>
    </source>
</evidence>
<feature type="transmembrane region" description="Helical" evidence="1">
    <location>
        <begin position="128"/>
        <end position="147"/>
    </location>
</feature>
<accession>A0AAN1T1V9</accession>
<sequence>MEPQRRNYILRWVAVLPGALLCVVLVLFPIHWVVMLIQHFGTSSDDSGSGSPLSIYYYLAAIPPDVLEYFGRAFFAPFVLIVAGASIAPRFKFQTGIALAIAIGFLYGVAATMIASDISDGLYTPERWLHLGITILLAISGIAAGLFQANKAERPSKSDDSAAKQ</sequence>
<evidence type="ECO:0000256" key="1">
    <source>
        <dbReference type="SAM" id="Phobius"/>
    </source>
</evidence>
<proteinExistence type="predicted"/>